<organism evidence="2 3">
    <name type="scientific">Mycena metata</name>
    <dbReference type="NCBI Taxonomy" id="1033252"/>
    <lineage>
        <taxon>Eukaryota</taxon>
        <taxon>Fungi</taxon>
        <taxon>Dikarya</taxon>
        <taxon>Basidiomycota</taxon>
        <taxon>Agaricomycotina</taxon>
        <taxon>Agaricomycetes</taxon>
        <taxon>Agaricomycetidae</taxon>
        <taxon>Agaricales</taxon>
        <taxon>Marasmiineae</taxon>
        <taxon>Mycenaceae</taxon>
        <taxon>Mycena</taxon>
    </lineage>
</organism>
<keyword evidence="3" id="KW-1185">Reference proteome</keyword>
<protein>
    <submittedName>
        <fullName evidence="2">Uncharacterized protein</fullName>
    </submittedName>
</protein>
<evidence type="ECO:0000256" key="1">
    <source>
        <dbReference type="SAM" id="MobiDB-lite"/>
    </source>
</evidence>
<proteinExistence type="predicted"/>
<dbReference type="AlphaFoldDB" id="A0AAD7JTM4"/>
<dbReference type="Proteomes" id="UP001215598">
    <property type="component" value="Unassembled WGS sequence"/>
</dbReference>
<feature type="region of interest" description="Disordered" evidence="1">
    <location>
        <begin position="54"/>
        <end position="90"/>
    </location>
</feature>
<evidence type="ECO:0000313" key="2">
    <source>
        <dbReference type="EMBL" id="KAJ7769294.1"/>
    </source>
</evidence>
<gene>
    <name evidence="2" type="ORF">B0H16DRAFT_1452498</name>
</gene>
<sequence>MAKNPAHPPSTRNLAELWIMTGCGLCSTQLTESFCGRCKCLDCESKGLPDPHAENAAARRMGNPNPPNPSSSTPPTGPLQPITNNPVIGPTTSAAELEAIRNAKTSGGCFTVHFFYTTKGVVNKSIGNHTFNHSMEMSLDSVLKKAVDHADVDWIVDPAHPLSLKVEDCSLHFHNNVSIEPEALFLTLRGLYNFYINRPDEIHVTAANRLGLANGTYLTFECSINIKCYHQHVLRMKAQLYSEEDSESLVLGTSGKRSLSSNVRMKNNLGALGYGTPLAIPAKCVEVTFKHYTAQVHEEEAEVTQVSINEDGRIEVDSLILLISDRIFQFYIGDNVFAAKRFFDTGNKPNADGTIVVSKRNNPVGLTQDLMRLAHMEMFRCKFMESSAYSPQYLEYRPPTYD</sequence>
<evidence type="ECO:0000313" key="3">
    <source>
        <dbReference type="Proteomes" id="UP001215598"/>
    </source>
</evidence>
<dbReference type="EMBL" id="JARKIB010000018">
    <property type="protein sequence ID" value="KAJ7769294.1"/>
    <property type="molecule type" value="Genomic_DNA"/>
</dbReference>
<accession>A0AAD7JTM4</accession>
<reference evidence="2" key="1">
    <citation type="submission" date="2023-03" db="EMBL/GenBank/DDBJ databases">
        <title>Massive genome expansion in bonnet fungi (Mycena s.s.) driven by repeated elements and novel gene families across ecological guilds.</title>
        <authorList>
            <consortium name="Lawrence Berkeley National Laboratory"/>
            <person name="Harder C.B."/>
            <person name="Miyauchi S."/>
            <person name="Viragh M."/>
            <person name="Kuo A."/>
            <person name="Thoen E."/>
            <person name="Andreopoulos B."/>
            <person name="Lu D."/>
            <person name="Skrede I."/>
            <person name="Drula E."/>
            <person name="Henrissat B."/>
            <person name="Morin E."/>
            <person name="Kohler A."/>
            <person name="Barry K."/>
            <person name="LaButti K."/>
            <person name="Morin E."/>
            <person name="Salamov A."/>
            <person name="Lipzen A."/>
            <person name="Mereny Z."/>
            <person name="Hegedus B."/>
            <person name="Baldrian P."/>
            <person name="Stursova M."/>
            <person name="Weitz H."/>
            <person name="Taylor A."/>
            <person name="Grigoriev I.V."/>
            <person name="Nagy L.G."/>
            <person name="Martin F."/>
            <person name="Kauserud H."/>
        </authorList>
    </citation>
    <scope>NUCLEOTIDE SEQUENCE</scope>
    <source>
        <strain evidence="2">CBHHK182m</strain>
    </source>
</reference>
<name>A0AAD7JTM4_9AGAR</name>
<comment type="caution">
    <text evidence="2">The sequence shown here is derived from an EMBL/GenBank/DDBJ whole genome shotgun (WGS) entry which is preliminary data.</text>
</comment>
<feature type="compositionally biased region" description="Polar residues" evidence="1">
    <location>
        <begin position="81"/>
        <end position="90"/>
    </location>
</feature>